<keyword evidence="8" id="KW-0997">Cell inner membrane</keyword>
<keyword evidence="5 8" id="KW-0249">Electron transport</keyword>
<comment type="function">
    <text evidence="8">Part of a membrane-bound complex that couples electron transfer with translocation of ions across the membrane.</text>
</comment>
<keyword evidence="8" id="KW-1003">Cell membrane</keyword>
<keyword evidence="11" id="KW-0560">Oxidoreductase</keyword>
<feature type="binding site" evidence="8">
    <location>
        <position position="379"/>
    </location>
    <ligand>
        <name>[4Fe-4S] cluster</name>
        <dbReference type="ChEBI" id="CHEBI:49883"/>
        <label>1</label>
    </ligand>
</feature>
<dbReference type="SUPFAM" id="SSF46548">
    <property type="entry name" value="alpha-helical ferredoxin"/>
    <property type="match status" value="1"/>
</dbReference>
<evidence type="ECO:0000313" key="11">
    <source>
        <dbReference type="EMBL" id="VFP82788.1"/>
    </source>
</evidence>
<dbReference type="Proteomes" id="UP000294368">
    <property type="component" value="Chromosome"/>
</dbReference>
<dbReference type="Pfam" id="PF01512">
    <property type="entry name" value="Complex1_51K"/>
    <property type="match status" value="1"/>
</dbReference>
<evidence type="ECO:0000256" key="6">
    <source>
        <dbReference type="ARBA" id="ARBA00023004"/>
    </source>
</evidence>
<dbReference type="EC" id="7.-.-.-" evidence="8"/>
<gene>
    <name evidence="11" type="primary">rsxC</name>
    <name evidence="8" type="synonym">rnfC</name>
    <name evidence="11" type="ORF">ERCIKOCA2762_035</name>
</gene>
<keyword evidence="6 8" id="KW-0408">Iron</keyword>
<comment type="subunit">
    <text evidence="8">The complex is composed of six subunits: RnfA, RnfB, RnfC, RnfD, RnfE and RnfG.</text>
</comment>
<dbReference type="SUPFAM" id="SSF142019">
    <property type="entry name" value="Nqo1 FMN-binding domain-like"/>
    <property type="match status" value="1"/>
</dbReference>
<dbReference type="InterPro" id="IPR026902">
    <property type="entry name" value="RnfC_N"/>
</dbReference>
<feature type="binding site" evidence="8">
    <location>
        <position position="415"/>
    </location>
    <ligand>
        <name>[4Fe-4S] cluster</name>
        <dbReference type="ChEBI" id="CHEBI:49883"/>
        <label>2</label>
    </ligand>
</feature>
<dbReference type="GO" id="GO:0046872">
    <property type="term" value="F:metal ion binding"/>
    <property type="evidence" value="ECO:0007669"/>
    <property type="project" value="UniProtKB-KW"/>
</dbReference>
<reference evidence="11 12" key="1">
    <citation type="submission" date="2019-02" db="EMBL/GenBank/DDBJ databases">
        <authorList>
            <person name="Manzano-Marin A."/>
            <person name="Manzano-Marin A."/>
        </authorList>
    </citation>
    <scope>NUCLEOTIDE SEQUENCE [LARGE SCALE GENOMIC DNA]</scope>
    <source>
        <strain evidence="11 12">ErCikochiana</strain>
    </source>
</reference>
<keyword evidence="4 8" id="KW-0677">Repeat</keyword>
<dbReference type="Gene3D" id="3.40.50.11540">
    <property type="entry name" value="NADH-ubiquinone oxidoreductase 51kDa subunit"/>
    <property type="match status" value="1"/>
</dbReference>
<comment type="similarity">
    <text evidence="8">Belongs to the 4Fe4S bacterial-type ferredoxin family. RnfC subfamily.</text>
</comment>
<dbReference type="InterPro" id="IPR011538">
    <property type="entry name" value="Nuo51_FMN-bd"/>
</dbReference>
<evidence type="ECO:0000256" key="5">
    <source>
        <dbReference type="ARBA" id="ARBA00022982"/>
    </source>
</evidence>
<keyword evidence="9" id="KW-0175">Coiled coil</keyword>
<accession>A0A451D928</accession>
<dbReference type="InterPro" id="IPR037225">
    <property type="entry name" value="Nuo51_FMN-bd_sf"/>
</dbReference>
<keyword evidence="8" id="KW-0472">Membrane</keyword>
<feature type="binding site" evidence="8">
    <location>
        <position position="425"/>
    </location>
    <ligand>
        <name>[4Fe-4S] cluster</name>
        <dbReference type="ChEBI" id="CHEBI:49883"/>
        <label>1</label>
    </ligand>
</feature>
<evidence type="ECO:0000259" key="10">
    <source>
        <dbReference type="PROSITE" id="PS51379"/>
    </source>
</evidence>
<dbReference type="InterPro" id="IPR017896">
    <property type="entry name" value="4Fe4S_Fe-S-bd"/>
</dbReference>
<dbReference type="OrthoDB" id="9767754at2"/>
<evidence type="ECO:0000256" key="9">
    <source>
        <dbReference type="SAM" id="Coils"/>
    </source>
</evidence>
<dbReference type="PROSITE" id="PS00198">
    <property type="entry name" value="4FE4S_FER_1"/>
    <property type="match status" value="1"/>
</dbReference>
<evidence type="ECO:0000313" key="12">
    <source>
        <dbReference type="Proteomes" id="UP000294368"/>
    </source>
</evidence>
<dbReference type="HAMAP" id="MF_00461">
    <property type="entry name" value="RsxC_RnfC"/>
    <property type="match status" value="1"/>
</dbReference>
<dbReference type="GO" id="GO:0005886">
    <property type="term" value="C:plasma membrane"/>
    <property type="evidence" value="ECO:0007669"/>
    <property type="project" value="UniProtKB-SubCell"/>
</dbReference>
<proteinExistence type="inferred from homology"/>
<evidence type="ECO:0000256" key="8">
    <source>
        <dbReference type="HAMAP-Rule" id="MF_00461"/>
    </source>
</evidence>
<name>A0A451D928_9GAMM</name>
<dbReference type="PANTHER" id="PTHR43034">
    <property type="entry name" value="ION-TRANSLOCATING OXIDOREDUCTASE COMPLEX SUBUNIT C"/>
    <property type="match status" value="1"/>
</dbReference>
<evidence type="ECO:0000256" key="4">
    <source>
        <dbReference type="ARBA" id="ARBA00022737"/>
    </source>
</evidence>
<evidence type="ECO:0000256" key="2">
    <source>
        <dbReference type="ARBA" id="ARBA00022485"/>
    </source>
</evidence>
<keyword evidence="2 8" id="KW-0004">4Fe-4S</keyword>
<dbReference type="Pfam" id="PF13375">
    <property type="entry name" value="RnfC_N"/>
    <property type="match status" value="1"/>
</dbReference>
<keyword evidence="8" id="KW-1278">Translocase</keyword>
<dbReference type="InterPro" id="IPR010208">
    <property type="entry name" value="Ion_transpt_RnfC/RsxC"/>
</dbReference>
<feature type="binding site" evidence="8">
    <location>
        <position position="376"/>
    </location>
    <ligand>
        <name>[4Fe-4S] cluster</name>
        <dbReference type="ChEBI" id="CHEBI:49883"/>
        <label>1</label>
    </ligand>
</feature>
<dbReference type="PANTHER" id="PTHR43034:SF2">
    <property type="entry name" value="ION-TRANSLOCATING OXIDOREDUCTASE COMPLEX SUBUNIT C"/>
    <property type="match status" value="1"/>
</dbReference>
<feature type="binding site" evidence="8">
    <location>
        <position position="421"/>
    </location>
    <ligand>
        <name>[4Fe-4S] cluster</name>
        <dbReference type="ChEBI" id="CHEBI:49883"/>
        <label>2</label>
    </ligand>
</feature>
<protein>
    <recommendedName>
        <fullName evidence="8">Ion-translocating oxidoreductase complex subunit C</fullName>
        <ecNumber evidence="8">7.-.-.-</ecNumber>
    </recommendedName>
    <alternativeName>
        <fullName evidence="8">Rnf electron transport complex subunit C</fullName>
    </alternativeName>
</protein>
<evidence type="ECO:0000256" key="1">
    <source>
        <dbReference type="ARBA" id="ARBA00022448"/>
    </source>
</evidence>
<dbReference type="Pfam" id="PF12838">
    <property type="entry name" value="Fer4_7"/>
    <property type="match status" value="1"/>
</dbReference>
<feature type="binding site" evidence="8">
    <location>
        <position position="386"/>
    </location>
    <ligand>
        <name>[4Fe-4S] cluster</name>
        <dbReference type="ChEBI" id="CHEBI:49883"/>
        <label>2</label>
    </ligand>
</feature>
<feature type="binding site" evidence="8">
    <location>
        <position position="382"/>
    </location>
    <ligand>
        <name>[4Fe-4S] cluster</name>
        <dbReference type="ChEBI" id="CHEBI:49883"/>
        <label>1</label>
    </ligand>
</feature>
<keyword evidence="3 8" id="KW-0479">Metal-binding</keyword>
<keyword evidence="1 8" id="KW-0813">Transport</keyword>
<comment type="subcellular location">
    <subcellularLocation>
        <location evidence="8">Cell inner membrane</location>
        <topology evidence="8">Peripheral membrane protein</topology>
    </subcellularLocation>
</comment>
<sequence>MLNLFNKIKHNKIWDFKGGIYPPNMKAQSNSTPLRRLPLPMSFIVPIQQHVGPESEIGIKVGDKVLRGQALTFGNDRMLPIHAPTSGVVTKIAQHMTAHTLMLETCLFIQPDGEDQWCNTPQLSNYHDIARSKIIERIQQSGIAGLGGAGFPTARKIQFGLNKVKTLIINAAECEPYVTADDRLMQECSKEVIEGIRILAWILQANEVLIGIENNKPQAILSLQKALSHTTDICLCVIPTKYPSGGAQQLIKVLTGKEIPRGGHAPEIGIIVQNISTAFAVKRAIINGESLTERVVTITGSSIVRPGNIWVRLGTPVSHLLKYAGLYPEIQQIIIMGGALMGVHLQNYYVPIVKTTNCIVAPSTKELKQKKQEESCIRCGKCADVCPVSLLPQQLYWFSQGHDHVKARAYNIADCIECGACAYVCPSHIPLVHYYQKEKALIQAIDLENQRSKLAKARFEARKKRLLRERVNHKNHAY</sequence>
<comment type="cofactor">
    <cofactor evidence="8">
        <name>[4Fe-4S] cluster</name>
        <dbReference type="ChEBI" id="CHEBI:49883"/>
    </cofactor>
    <text evidence="8">Binds 2 [4Fe-4S] clusters per subunit.</text>
</comment>
<dbReference type="GO" id="GO:0051539">
    <property type="term" value="F:4 iron, 4 sulfur cluster binding"/>
    <property type="evidence" value="ECO:0007669"/>
    <property type="project" value="UniProtKB-KW"/>
</dbReference>
<dbReference type="GO" id="GO:0009055">
    <property type="term" value="F:electron transfer activity"/>
    <property type="evidence" value="ECO:0007669"/>
    <property type="project" value="InterPro"/>
</dbReference>
<dbReference type="AlphaFoldDB" id="A0A451D928"/>
<dbReference type="InterPro" id="IPR017900">
    <property type="entry name" value="4Fe4S_Fe_S_CS"/>
</dbReference>
<feature type="coiled-coil region" evidence="9">
    <location>
        <begin position="449"/>
        <end position="476"/>
    </location>
</feature>
<feature type="binding site" evidence="8">
    <location>
        <position position="418"/>
    </location>
    <ligand>
        <name>[4Fe-4S] cluster</name>
        <dbReference type="ChEBI" id="CHEBI:49883"/>
        <label>2</label>
    </ligand>
</feature>
<dbReference type="InterPro" id="IPR019554">
    <property type="entry name" value="Soluble_ligand-bd"/>
</dbReference>
<dbReference type="GO" id="GO:0016491">
    <property type="term" value="F:oxidoreductase activity"/>
    <property type="evidence" value="ECO:0007669"/>
    <property type="project" value="UniProtKB-KW"/>
</dbReference>
<dbReference type="NCBIfam" id="TIGR01945">
    <property type="entry name" value="rnfC"/>
    <property type="match status" value="1"/>
</dbReference>
<dbReference type="NCBIfam" id="NF003454">
    <property type="entry name" value="PRK05035.1"/>
    <property type="match status" value="1"/>
</dbReference>
<keyword evidence="7 8" id="KW-0411">Iron-sulfur</keyword>
<dbReference type="Gene3D" id="3.30.70.20">
    <property type="match status" value="1"/>
</dbReference>
<dbReference type="GO" id="GO:0022900">
    <property type="term" value="P:electron transport chain"/>
    <property type="evidence" value="ECO:0007669"/>
    <property type="project" value="UniProtKB-UniRule"/>
</dbReference>
<dbReference type="PROSITE" id="PS51379">
    <property type="entry name" value="4FE4S_FER_2"/>
    <property type="match status" value="2"/>
</dbReference>
<organism evidence="11 12">
    <name type="scientific">Candidatus Erwinia haradaeae</name>
    <dbReference type="NCBI Taxonomy" id="1922217"/>
    <lineage>
        <taxon>Bacteria</taxon>
        <taxon>Pseudomonadati</taxon>
        <taxon>Pseudomonadota</taxon>
        <taxon>Gammaproteobacteria</taxon>
        <taxon>Enterobacterales</taxon>
        <taxon>Erwiniaceae</taxon>
        <taxon>Erwinia</taxon>
    </lineage>
</organism>
<feature type="domain" description="4Fe-4S ferredoxin-type" evidence="10">
    <location>
        <begin position="367"/>
        <end position="396"/>
    </location>
</feature>
<dbReference type="Pfam" id="PF10531">
    <property type="entry name" value="SLBB"/>
    <property type="match status" value="1"/>
</dbReference>
<evidence type="ECO:0000256" key="7">
    <source>
        <dbReference type="ARBA" id="ARBA00023014"/>
    </source>
</evidence>
<evidence type="ECO:0000256" key="3">
    <source>
        <dbReference type="ARBA" id="ARBA00022723"/>
    </source>
</evidence>
<feature type="domain" description="4Fe-4S ferredoxin-type" evidence="10">
    <location>
        <begin position="406"/>
        <end position="435"/>
    </location>
</feature>
<dbReference type="EMBL" id="LR217715">
    <property type="protein sequence ID" value="VFP82788.1"/>
    <property type="molecule type" value="Genomic_DNA"/>
</dbReference>